<dbReference type="AlphaFoldDB" id="A0A3M8B7T8"/>
<dbReference type="EMBL" id="RHHS01000013">
    <property type="protein sequence ID" value="RNB59488.1"/>
    <property type="molecule type" value="Genomic_DNA"/>
</dbReference>
<accession>A0A3M8B7T8</accession>
<keyword evidence="2" id="KW-1185">Reference proteome</keyword>
<name>A0A3M8B7T8_9BACL</name>
<organism evidence="1 2">
    <name type="scientific">Brevibacillus gelatini</name>
    <dbReference type="NCBI Taxonomy" id="1655277"/>
    <lineage>
        <taxon>Bacteria</taxon>
        <taxon>Bacillati</taxon>
        <taxon>Bacillota</taxon>
        <taxon>Bacilli</taxon>
        <taxon>Bacillales</taxon>
        <taxon>Paenibacillaceae</taxon>
        <taxon>Brevibacillus</taxon>
    </lineage>
</organism>
<evidence type="ECO:0000313" key="1">
    <source>
        <dbReference type="EMBL" id="RNB59488.1"/>
    </source>
</evidence>
<reference evidence="1 2" key="1">
    <citation type="submission" date="2018-10" db="EMBL/GenBank/DDBJ databases">
        <title>Phylogenomics of Brevibacillus.</title>
        <authorList>
            <person name="Dunlap C."/>
        </authorList>
    </citation>
    <scope>NUCLEOTIDE SEQUENCE [LARGE SCALE GENOMIC DNA]</scope>
    <source>
        <strain evidence="1 2">DSM 100115</strain>
    </source>
</reference>
<evidence type="ECO:0000313" key="2">
    <source>
        <dbReference type="Proteomes" id="UP000268829"/>
    </source>
</evidence>
<comment type="caution">
    <text evidence="1">The sequence shown here is derived from an EMBL/GenBank/DDBJ whole genome shotgun (WGS) entry which is preliminary data.</text>
</comment>
<proteinExistence type="predicted"/>
<sequence length="88" mass="10618">MEQLMTKQMVDEFNQLLIEKGSIIRLVLVKENEIQVKNVFHDPFVDNKIWVHVNEKFIQMLESFLKDKGITKQLCYYMPGNHFWINNF</sequence>
<protein>
    <submittedName>
        <fullName evidence="1">Uncharacterized protein</fullName>
    </submittedName>
</protein>
<gene>
    <name evidence="1" type="ORF">EDM57_04930</name>
</gene>
<dbReference type="Proteomes" id="UP000268829">
    <property type="component" value="Unassembled WGS sequence"/>
</dbReference>
<dbReference type="RefSeq" id="WP_122903655.1">
    <property type="nucleotide sequence ID" value="NZ_RHHS01000013.1"/>
</dbReference>